<feature type="active site" evidence="10">
    <location>
        <position position="138"/>
    </location>
</feature>
<dbReference type="GO" id="GO:0015977">
    <property type="term" value="P:carbon fixation"/>
    <property type="evidence" value="ECO:0007669"/>
    <property type="project" value="UniProtKB-KW"/>
</dbReference>
<dbReference type="PANTHER" id="PTHR30523">
    <property type="entry name" value="PHOSPHOENOLPYRUVATE CARBOXYLASE"/>
    <property type="match status" value="1"/>
</dbReference>
<sequence>MNEQYSALRSNVSMLGKVLGETIKDALGEHILERVETIRKLSKSSRAGNDANRQELLTTLQNLSNDELLPVARAFSQFLNLANTAEQYHSISPKGEAASNPEVIARTLRKLKNQPELSEDTIKKAVESLSLELVLTAHPTEITRRTLIHKMVEVNACLKQLDNKDIADYEHNQLMRRLRQLIAQSWHTDEIRKLRPSPVDEAKWGFAVVENSLWQGVPNYLRELNEQLEENLGYKLPVEFVPVRFTSWMGGDRDGNPNVTADITRHVLLLSRWKATDLFLKDIQVLVSELSMVEATPELLALVGEEGAAEPYRYLMKNLRSRLMATQAWLEARLKGEELPKPEGLLTQNEELWEPLYACYQSLQACGMGIIANGDLLDTLRRVKCFGVPLVRIDIRQESTRHTEALGELTRYLGIGDYESWSEADKQAFLIRELNSKRPLLPRNWQPSAETRESARYLPGDCRSAARLHCRLRDLDGENAVRRTGCPPAAERSGYRVCDAGCSAV</sequence>
<comment type="similarity">
    <text evidence="3">Belongs to the PEPCase type 1 family.</text>
</comment>
<evidence type="ECO:0000256" key="5">
    <source>
        <dbReference type="ARBA" id="ARBA00022419"/>
    </source>
</evidence>
<evidence type="ECO:0000256" key="7">
    <source>
        <dbReference type="ARBA" id="ARBA00023239"/>
    </source>
</evidence>
<comment type="catalytic activity">
    <reaction evidence="9">
        <text>oxaloacetate + phosphate = phosphoenolpyruvate + hydrogencarbonate</text>
        <dbReference type="Rhea" id="RHEA:28370"/>
        <dbReference type="ChEBI" id="CHEBI:16452"/>
        <dbReference type="ChEBI" id="CHEBI:17544"/>
        <dbReference type="ChEBI" id="CHEBI:43474"/>
        <dbReference type="ChEBI" id="CHEBI:58702"/>
        <dbReference type="EC" id="4.1.1.31"/>
    </reaction>
</comment>
<reference evidence="11 12" key="1">
    <citation type="submission" date="2018-06" db="EMBL/GenBank/DDBJ databases">
        <authorList>
            <consortium name="Pathogen Informatics"/>
            <person name="Doyle S."/>
        </authorList>
    </citation>
    <scope>NUCLEOTIDE SEQUENCE [LARGE SCALE GENOMIC DNA]</scope>
    <source>
        <strain evidence="11 12">NCTC10429</strain>
    </source>
</reference>
<dbReference type="GO" id="GO:0006099">
    <property type="term" value="P:tricarboxylic acid cycle"/>
    <property type="evidence" value="ECO:0007669"/>
    <property type="project" value="InterPro"/>
</dbReference>
<keyword evidence="7 11" id="KW-0456">Lyase</keyword>
<evidence type="ECO:0000256" key="10">
    <source>
        <dbReference type="PROSITE-ProRule" id="PRU10111"/>
    </source>
</evidence>
<accession>A0A377BMJ1</accession>
<dbReference type="PROSITE" id="PS00781">
    <property type="entry name" value="PEPCASE_1"/>
    <property type="match status" value="1"/>
</dbReference>
<evidence type="ECO:0000256" key="9">
    <source>
        <dbReference type="ARBA" id="ARBA00048995"/>
    </source>
</evidence>
<evidence type="ECO:0000313" key="11">
    <source>
        <dbReference type="EMBL" id="STL72023.1"/>
    </source>
</evidence>
<proteinExistence type="inferred from homology"/>
<dbReference type="EMBL" id="UGEX01000001">
    <property type="protein sequence ID" value="STL72023.1"/>
    <property type="molecule type" value="Genomic_DNA"/>
</dbReference>
<dbReference type="PRINTS" id="PR00150">
    <property type="entry name" value="PEPCARBXLASE"/>
</dbReference>
<comment type="function">
    <text evidence="2">Forms oxaloacetate, a four-carbon dicarboxylic acid source for the tricarboxylic acid cycle.</text>
</comment>
<dbReference type="Pfam" id="PF00311">
    <property type="entry name" value="PEPcase"/>
    <property type="match status" value="1"/>
</dbReference>
<keyword evidence="8" id="KW-0120">Carbon dioxide fixation</keyword>
<gene>
    <name evidence="11" type="primary">ppc_1</name>
    <name evidence="11" type="ORF">NCTC10429_00129</name>
</gene>
<evidence type="ECO:0000313" key="12">
    <source>
        <dbReference type="Proteomes" id="UP000254088"/>
    </source>
</evidence>
<protein>
    <recommendedName>
        <fullName evidence="5">Phosphoenolpyruvate carboxylase</fullName>
        <ecNumber evidence="4">4.1.1.31</ecNumber>
    </recommendedName>
</protein>
<dbReference type="PANTHER" id="PTHR30523:SF6">
    <property type="entry name" value="PHOSPHOENOLPYRUVATE CARBOXYLASE"/>
    <property type="match status" value="1"/>
</dbReference>
<dbReference type="InterPro" id="IPR021135">
    <property type="entry name" value="PEP_COase"/>
</dbReference>
<dbReference type="AlphaFoldDB" id="A0A377BMJ1"/>
<dbReference type="GO" id="GO:0005829">
    <property type="term" value="C:cytosol"/>
    <property type="evidence" value="ECO:0007669"/>
    <property type="project" value="TreeGrafter"/>
</dbReference>
<evidence type="ECO:0000256" key="1">
    <source>
        <dbReference type="ARBA" id="ARBA00001946"/>
    </source>
</evidence>
<dbReference type="EC" id="4.1.1.31" evidence="4"/>
<keyword evidence="6" id="KW-0460">Magnesium</keyword>
<dbReference type="Proteomes" id="UP000254088">
    <property type="component" value="Unassembled WGS sequence"/>
</dbReference>
<dbReference type="InterPro" id="IPR015813">
    <property type="entry name" value="Pyrv/PenolPyrv_kinase-like_dom"/>
</dbReference>
<evidence type="ECO:0000256" key="2">
    <source>
        <dbReference type="ARBA" id="ARBA00003670"/>
    </source>
</evidence>
<name>A0A377BMJ1_ECOLX</name>
<dbReference type="GO" id="GO:0008964">
    <property type="term" value="F:phosphoenolpyruvate carboxylase activity"/>
    <property type="evidence" value="ECO:0007669"/>
    <property type="project" value="UniProtKB-EC"/>
</dbReference>
<comment type="cofactor">
    <cofactor evidence="1">
        <name>Mg(2+)</name>
        <dbReference type="ChEBI" id="CHEBI:18420"/>
    </cofactor>
</comment>
<dbReference type="Gene3D" id="1.20.1440.90">
    <property type="entry name" value="Phosphoenolpyruvate/pyruvate domain"/>
    <property type="match status" value="1"/>
</dbReference>
<organism evidence="11 12">
    <name type="scientific">Escherichia coli</name>
    <dbReference type="NCBI Taxonomy" id="562"/>
    <lineage>
        <taxon>Bacteria</taxon>
        <taxon>Pseudomonadati</taxon>
        <taxon>Pseudomonadota</taxon>
        <taxon>Gammaproteobacteria</taxon>
        <taxon>Enterobacterales</taxon>
        <taxon>Enterobacteriaceae</taxon>
        <taxon>Escherichia</taxon>
    </lineage>
</organism>
<dbReference type="SUPFAM" id="SSF51621">
    <property type="entry name" value="Phosphoenolpyruvate/pyruvate domain"/>
    <property type="match status" value="1"/>
</dbReference>
<dbReference type="InterPro" id="IPR018129">
    <property type="entry name" value="PEP_COase_Lys_AS"/>
</dbReference>
<evidence type="ECO:0000256" key="8">
    <source>
        <dbReference type="ARBA" id="ARBA00023300"/>
    </source>
</evidence>
<evidence type="ECO:0000256" key="4">
    <source>
        <dbReference type="ARBA" id="ARBA00012305"/>
    </source>
</evidence>
<dbReference type="FunFam" id="1.20.1440.90:FF:000002">
    <property type="entry name" value="Phosphoenolpyruvate carboxylase"/>
    <property type="match status" value="1"/>
</dbReference>
<evidence type="ECO:0000256" key="6">
    <source>
        <dbReference type="ARBA" id="ARBA00022842"/>
    </source>
</evidence>
<evidence type="ECO:0000256" key="3">
    <source>
        <dbReference type="ARBA" id="ARBA00008346"/>
    </source>
</evidence>
<keyword evidence="11" id="KW-0670">Pyruvate</keyword>